<organism evidence="1 2">
    <name type="scientific">Alkaliphilus peptidifermentans DSM 18978</name>
    <dbReference type="NCBI Taxonomy" id="1120976"/>
    <lineage>
        <taxon>Bacteria</taxon>
        <taxon>Bacillati</taxon>
        <taxon>Bacillota</taxon>
        <taxon>Clostridia</taxon>
        <taxon>Peptostreptococcales</taxon>
        <taxon>Natronincolaceae</taxon>
        <taxon>Alkaliphilus</taxon>
    </lineage>
</organism>
<protein>
    <submittedName>
        <fullName evidence="1">Uncharacterized protein</fullName>
    </submittedName>
</protein>
<dbReference type="STRING" id="1120976.SAMN03080606_02889"/>
<sequence>MKFKGIFIIAGVLILIAALFGGKYITGVLKETSEEIEQSRNVEDILKDVYNMTGLLVGDNIIGEHLEFTEENIDNLIVELTNSNYYYKPSLIDGLNEWKEGNLHRLTALRNFTGEQLNIHKTNNSIIWENMPEWTVKLAKENGHYPEWLEEGFKFNLWEDALGKFVSMDFATEEDKIEAAKDILRGMEFESEEEWEEAFQELMNSKE</sequence>
<dbReference type="EMBL" id="FMUS01000020">
    <property type="protein sequence ID" value="SCY88785.1"/>
    <property type="molecule type" value="Genomic_DNA"/>
</dbReference>
<evidence type="ECO:0000313" key="1">
    <source>
        <dbReference type="EMBL" id="SCY88785.1"/>
    </source>
</evidence>
<dbReference type="AlphaFoldDB" id="A0A1G5JK86"/>
<dbReference type="Proteomes" id="UP000198636">
    <property type="component" value="Unassembled WGS sequence"/>
</dbReference>
<accession>A0A1G5JK86</accession>
<dbReference type="RefSeq" id="WP_091545062.1">
    <property type="nucleotide sequence ID" value="NZ_FMUS01000020.1"/>
</dbReference>
<gene>
    <name evidence="1" type="ORF">SAMN03080606_02889</name>
</gene>
<evidence type="ECO:0000313" key="2">
    <source>
        <dbReference type="Proteomes" id="UP000198636"/>
    </source>
</evidence>
<name>A0A1G5JK86_9FIRM</name>
<reference evidence="1 2" key="1">
    <citation type="submission" date="2016-10" db="EMBL/GenBank/DDBJ databases">
        <authorList>
            <person name="de Groot N.N."/>
        </authorList>
    </citation>
    <scope>NUCLEOTIDE SEQUENCE [LARGE SCALE GENOMIC DNA]</scope>
    <source>
        <strain evidence="1 2">DSM 18978</strain>
    </source>
</reference>
<keyword evidence="2" id="KW-1185">Reference proteome</keyword>
<proteinExistence type="predicted"/>